<evidence type="ECO:0000256" key="4">
    <source>
        <dbReference type="ARBA" id="ARBA00010281"/>
    </source>
</evidence>
<dbReference type="GO" id="GO:0004373">
    <property type="term" value="F:alpha-1,4-glucan glucosyltransferase (UDP-glucose donor) activity"/>
    <property type="evidence" value="ECO:0007669"/>
    <property type="project" value="InterPro"/>
</dbReference>
<organism evidence="11 12">
    <name type="scientific">Sandaracinus amylolyticus</name>
    <dbReference type="NCBI Taxonomy" id="927083"/>
    <lineage>
        <taxon>Bacteria</taxon>
        <taxon>Pseudomonadati</taxon>
        <taxon>Myxococcota</taxon>
        <taxon>Polyangia</taxon>
        <taxon>Polyangiales</taxon>
        <taxon>Sandaracinaceae</taxon>
        <taxon>Sandaracinus</taxon>
    </lineage>
</organism>
<evidence type="ECO:0000256" key="5">
    <source>
        <dbReference type="ARBA" id="ARBA00022676"/>
    </source>
</evidence>
<keyword evidence="12" id="KW-1185">Reference proteome</keyword>
<comment type="catalytic activity">
    <reaction evidence="1 8">
        <text>[(1-&gt;4)-alpha-D-glucosyl](n) + ADP-alpha-D-glucose = [(1-&gt;4)-alpha-D-glucosyl](n+1) + ADP + H(+)</text>
        <dbReference type="Rhea" id="RHEA:18189"/>
        <dbReference type="Rhea" id="RHEA-COMP:9584"/>
        <dbReference type="Rhea" id="RHEA-COMP:9587"/>
        <dbReference type="ChEBI" id="CHEBI:15378"/>
        <dbReference type="ChEBI" id="CHEBI:15444"/>
        <dbReference type="ChEBI" id="CHEBI:57498"/>
        <dbReference type="ChEBI" id="CHEBI:456216"/>
        <dbReference type="EC" id="2.4.1.21"/>
    </reaction>
</comment>
<dbReference type="GO" id="GO:0009011">
    <property type="term" value="F:alpha-1,4-glucan glucosyltransferase (ADP-glucose donor) activity"/>
    <property type="evidence" value="ECO:0007669"/>
    <property type="project" value="UniProtKB-UniRule"/>
</dbReference>
<evidence type="ECO:0000256" key="2">
    <source>
        <dbReference type="ARBA" id="ARBA00002764"/>
    </source>
</evidence>
<name>A0A0F6VZE5_9BACT</name>
<dbReference type="Gene3D" id="3.40.50.2000">
    <property type="entry name" value="Glycogen Phosphorylase B"/>
    <property type="match status" value="2"/>
</dbReference>
<keyword evidence="6 8" id="KW-0808">Transferase</keyword>
<dbReference type="EC" id="2.4.1.21" evidence="8"/>
<dbReference type="Pfam" id="PF08323">
    <property type="entry name" value="Glyco_transf_5"/>
    <property type="match status" value="1"/>
</dbReference>
<dbReference type="GO" id="GO:0005829">
    <property type="term" value="C:cytosol"/>
    <property type="evidence" value="ECO:0007669"/>
    <property type="project" value="TreeGrafter"/>
</dbReference>
<evidence type="ECO:0000256" key="8">
    <source>
        <dbReference type="HAMAP-Rule" id="MF_00484"/>
    </source>
</evidence>
<proteinExistence type="inferred from homology"/>
<evidence type="ECO:0000256" key="6">
    <source>
        <dbReference type="ARBA" id="ARBA00022679"/>
    </source>
</evidence>
<keyword evidence="7 8" id="KW-0320">Glycogen biosynthesis</keyword>
<evidence type="ECO:0000313" key="12">
    <source>
        <dbReference type="Proteomes" id="UP000034883"/>
    </source>
</evidence>
<dbReference type="Proteomes" id="UP000034883">
    <property type="component" value="Chromosome"/>
</dbReference>
<dbReference type="InterPro" id="IPR013534">
    <property type="entry name" value="Starch_synth_cat_dom"/>
</dbReference>
<dbReference type="InterPro" id="IPR001296">
    <property type="entry name" value="Glyco_trans_1"/>
</dbReference>
<sequence>MVIFSPRVRILLVSSEVAPFAKTGGLGDVSAALPRALRALGHEVRVVAPFYQRVRTSGRAFERVLPPSEITLGAHRYTFSVLASELPGSDVPVLFVDCPALYDRASIYTEDPDEHRRFALLSWAALKLCQYQQWAPDVVHANDWQTALLPLMLQTVFAWDRLFERTRSVLTIHNIGHQGAFPASILPDTGLADAASSFHQDQLRGGRLNYLLTGILYANAITTVSPTYAREITTVEHGVGLDPFLRARRDVLFGILNGIDPGEWSPERDMRIPFRFSRDDLANKERDKEALMSAMKLPYVRGVPVIGIVSRLVWQKGFELCDAVLPTLLARRDVQVVVLGSGEGRYEELFARLARQHPRKLAFHRGFSEPLAHLIEAGADMFLMPSRYEPCGLNQMYSLAYGTVPIVHATGGLADTVRTWDARTGEGNGFAFEHFDASGLAWALGYALETWNRREQWARLQQNGMRDDFSWTRRVRAYEELYRAIAPG</sequence>
<gene>
    <name evidence="8" type="primary">glgA</name>
    <name evidence="11" type="ORF">DB32_000680</name>
</gene>
<evidence type="ECO:0000256" key="1">
    <source>
        <dbReference type="ARBA" id="ARBA00001478"/>
    </source>
</evidence>
<dbReference type="SUPFAM" id="SSF53756">
    <property type="entry name" value="UDP-Glycosyltransferase/glycogen phosphorylase"/>
    <property type="match status" value="1"/>
</dbReference>
<dbReference type="InterPro" id="IPR011835">
    <property type="entry name" value="GS/SS"/>
</dbReference>
<dbReference type="PANTHER" id="PTHR45825:SF11">
    <property type="entry name" value="ALPHA AMYLASE DOMAIN-CONTAINING PROTEIN"/>
    <property type="match status" value="1"/>
</dbReference>
<dbReference type="Pfam" id="PF00534">
    <property type="entry name" value="Glycos_transf_1"/>
    <property type="match status" value="1"/>
</dbReference>
<protein>
    <recommendedName>
        <fullName evidence="8">Glycogen synthase</fullName>
        <ecNumber evidence="8">2.4.1.21</ecNumber>
    </recommendedName>
    <alternativeName>
        <fullName evidence="8">Starch [bacterial glycogen] synthase</fullName>
    </alternativeName>
</protein>
<comment type="similarity">
    <text evidence="4 8">Belongs to the glycosyltransferase 1 family. Bacterial/plant glycogen synthase subfamily.</text>
</comment>
<comment type="function">
    <text evidence="2 8">Synthesizes alpha-1,4-glucan chains using ADP-glucose.</text>
</comment>
<dbReference type="AlphaFoldDB" id="A0A0F6VZE5"/>
<evidence type="ECO:0000256" key="3">
    <source>
        <dbReference type="ARBA" id="ARBA00004964"/>
    </source>
</evidence>
<dbReference type="UniPathway" id="UPA00164"/>
<dbReference type="OrthoDB" id="9808590at2"/>
<feature type="domain" description="Glycosyl transferase family 1" evidence="9">
    <location>
        <begin position="304"/>
        <end position="458"/>
    </location>
</feature>
<comment type="pathway">
    <text evidence="3 8">Glycan biosynthesis; glycogen biosynthesis.</text>
</comment>
<evidence type="ECO:0000259" key="9">
    <source>
        <dbReference type="Pfam" id="PF00534"/>
    </source>
</evidence>
<reference evidence="11 12" key="1">
    <citation type="submission" date="2015-03" db="EMBL/GenBank/DDBJ databases">
        <title>Genome assembly of Sandaracinus amylolyticus DSM 53668.</title>
        <authorList>
            <person name="Sharma G."/>
            <person name="Subramanian S."/>
        </authorList>
    </citation>
    <scope>NUCLEOTIDE SEQUENCE [LARGE SCALE GENOMIC DNA]</scope>
    <source>
        <strain evidence="11 12">DSM 53668</strain>
    </source>
</reference>
<dbReference type="EMBL" id="CP011125">
    <property type="protein sequence ID" value="AKF03531.1"/>
    <property type="molecule type" value="Genomic_DNA"/>
</dbReference>
<evidence type="ECO:0000259" key="10">
    <source>
        <dbReference type="Pfam" id="PF08323"/>
    </source>
</evidence>
<evidence type="ECO:0000313" key="11">
    <source>
        <dbReference type="EMBL" id="AKF03531.1"/>
    </source>
</evidence>
<keyword evidence="5 8" id="KW-0328">Glycosyltransferase</keyword>
<dbReference type="PANTHER" id="PTHR45825">
    <property type="entry name" value="GRANULE-BOUND STARCH SYNTHASE 1, CHLOROPLASTIC/AMYLOPLASTIC"/>
    <property type="match status" value="1"/>
</dbReference>
<dbReference type="HAMAP" id="MF_00484">
    <property type="entry name" value="Glycogen_synth"/>
    <property type="match status" value="1"/>
</dbReference>
<feature type="domain" description="Starch synthase catalytic" evidence="10">
    <location>
        <begin position="9"/>
        <end position="246"/>
    </location>
</feature>
<dbReference type="STRING" id="927083.DB32_000680"/>
<dbReference type="KEGG" id="samy:DB32_000680"/>
<dbReference type="GO" id="GO:0005978">
    <property type="term" value="P:glycogen biosynthetic process"/>
    <property type="evidence" value="ECO:0007669"/>
    <property type="project" value="UniProtKB-UniRule"/>
</dbReference>
<dbReference type="NCBIfam" id="NF001899">
    <property type="entry name" value="PRK00654.1-2"/>
    <property type="match status" value="1"/>
</dbReference>
<accession>A0A0F6VZE5</accession>
<dbReference type="CDD" id="cd03791">
    <property type="entry name" value="GT5_Glycogen_synthase_DULL1-like"/>
    <property type="match status" value="1"/>
</dbReference>
<feature type="binding site" evidence="8">
    <location>
        <position position="22"/>
    </location>
    <ligand>
        <name>ADP-alpha-D-glucose</name>
        <dbReference type="ChEBI" id="CHEBI:57498"/>
    </ligand>
</feature>
<evidence type="ECO:0000256" key="7">
    <source>
        <dbReference type="ARBA" id="ARBA00023056"/>
    </source>
</evidence>
<dbReference type="NCBIfam" id="TIGR02095">
    <property type="entry name" value="glgA"/>
    <property type="match status" value="1"/>
</dbReference>